<dbReference type="EMBL" id="JYIK01001038">
    <property type="protein sequence ID" value="KWX07737.1"/>
    <property type="molecule type" value="Genomic_DNA"/>
</dbReference>
<name>A0A132MJD8_9ACTN</name>
<organism evidence="1 4">
    <name type="scientific">Carbonactinospora thermoautotrophica</name>
    <dbReference type="NCBI Taxonomy" id="1469144"/>
    <lineage>
        <taxon>Bacteria</taxon>
        <taxon>Bacillati</taxon>
        <taxon>Actinomycetota</taxon>
        <taxon>Actinomycetes</taxon>
        <taxon>Kitasatosporales</taxon>
        <taxon>Carbonactinosporaceae</taxon>
        <taxon>Carbonactinospora</taxon>
    </lineage>
</organism>
<reference evidence="1 4" key="2">
    <citation type="submission" date="2015-02" db="EMBL/GenBank/DDBJ databases">
        <title>Physiological reanalysis, assessment of diazotrophy, and genome sequences of multiple isolates of Streptomyces thermoautotrophicus.</title>
        <authorList>
            <person name="MacKellar D.C."/>
            <person name="Lieber L."/>
            <person name="Norman J."/>
            <person name="Bolger A."/>
            <person name="Tobin C."/>
            <person name="Murray J.W."/>
            <person name="Prell J."/>
        </authorList>
    </citation>
    <scope>NUCLEOTIDE SEQUENCE [LARGE SCALE GENOMIC DNA]</scope>
    <source>
        <strain evidence="1 4">UBT1</strain>
    </source>
</reference>
<evidence type="ECO:0000313" key="3">
    <source>
        <dbReference type="Proteomes" id="UP000070598"/>
    </source>
</evidence>
<dbReference type="PATRIC" id="fig|1469144.8.peg.1008"/>
<reference evidence="3" key="1">
    <citation type="submission" date="2015-02" db="EMBL/GenBank/DDBJ databases">
        <title>Physiological reanalysis, assessment of diazotrophy, and genome sequences of multiple isolates of Streptomyces thermoautotrophicus.</title>
        <authorList>
            <person name="MacKellar D.C."/>
            <person name="Lieber L."/>
            <person name="Norman J."/>
            <person name="Bolger A."/>
            <person name="Tobin C."/>
            <person name="Murray J.W."/>
            <person name="Friesen M."/>
            <person name="Prell J."/>
        </authorList>
    </citation>
    <scope>NUCLEOTIDE SEQUENCE [LARGE SCALE GENOMIC DNA]</scope>
    <source>
        <strain evidence="3">UBT1</strain>
    </source>
</reference>
<dbReference type="Proteomes" id="UP000070659">
    <property type="component" value="Unassembled WGS sequence"/>
</dbReference>
<sequence>MEWTRQALEDQGFRGFIPFSALPDSDVPALPGVYVVFRPVDPDDPKALPDFLPTSPAGRFKRRDPSESVEKLQREWVAGAEVLYIGKADAGEGGRRGLKKRLDEYRRFGAGEPVGHWGGRYIWQLADAEQLLVAWRPVLDENPEDVKERLLKDFKRLYGALPFANLREGRRKKQRNVGG</sequence>
<proteinExistence type="predicted"/>
<evidence type="ECO:0000313" key="1">
    <source>
        <dbReference type="EMBL" id="KWW97982.1"/>
    </source>
</evidence>
<evidence type="ECO:0000313" key="4">
    <source>
        <dbReference type="Proteomes" id="UP000070659"/>
    </source>
</evidence>
<dbReference type="AlphaFoldDB" id="A0A132MJD8"/>
<evidence type="ECO:0000313" key="2">
    <source>
        <dbReference type="EMBL" id="KWX07737.1"/>
    </source>
</evidence>
<accession>A0A132MJD8</accession>
<dbReference type="RefSeq" id="WP_067071744.1">
    <property type="nucleotide sequence ID" value="NZ_JYIJ01000019.1"/>
</dbReference>
<protein>
    <submittedName>
        <fullName evidence="1">Uncharacterized protein</fullName>
    </submittedName>
</protein>
<dbReference type="EMBL" id="JYIJ01000019">
    <property type="protein sequence ID" value="KWW97982.1"/>
    <property type="molecule type" value="Genomic_DNA"/>
</dbReference>
<comment type="caution">
    <text evidence="1">The sequence shown here is derived from an EMBL/GenBank/DDBJ whole genome shotgun (WGS) entry which is preliminary data.</text>
</comment>
<gene>
    <name evidence="1" type="ORF">TH66_21820</name>
    <name evidence="2" type="ORF">TR74_17800</name>
</gene>
<dbReference type="Proteomes" id="UP000070598">
    <property type="component" value="Unassembled WGS sequence"/>
</dbReference>